<comment type="caution">
    <text evidence="3">The sequence shown here is derived from an EMBL/GenBank/DDBJ whole genome shotgun (WGS) entry which is preliminary data.</text>
</comment>
<dbReference type="SMART" id="SM00974">
    <property type="entry name" value="T5orf172"/>
    <property type="match status" value="1"/>
</dbReference>
<dbReference type="Pfam" id="PF13455">
    <property type="entry name" value="MUG113"/>
    <property type="match status" value="1"/>
</dbReference>
<name>A0A2W4XJN6_9CYAN</name>
<reference evidence="4" key="1">
    <citation type="submission" date="2018-04" db="EMBL/GenBank/DDBJ databases">
        <authorList>
            <person name="Cornet L."/>
        </authorList>
    </citation>
    <scope>NUCLEOTIDE SEQUENCE [LARGE SCALE GENOMIC DNA]</scope>
</reference>
<gene>
    <name evidence="3" type="ORF">DCF17_19825</name>
</gene>
<feature type="coiled-coil region" evidence="1">
    <location>
        <begin position="23"/>
        <end position="144"/>
    </location>
</feature>
<feature type="coiled-coil region" evidence="1">
    <location>
        <begin position="194"/>
        <end position="325"/>
    </location>
</feature>
<evidence type="ECO:0000313" key="3">
    <source>
        <dbReference type="EMBL" id="PZO34805.1"/>
    </source>
</evidence>
<evidence type="ECO:0000256" key="1">
    <source>
        <dbReference type="SAM" id="Coils"/>
    </source>
</evidence>
<evidence type="ECO:0000313" key="4">
    <source>
        <dbReference type="Proteomes" id="UP000249081"/>
    </source>
</evidence>
<reference evidence="3 4" key="2">
    <citation type="submission" date="2018-06" db="EMBL/GenBank/DDBJ databases">
        <title>Metagenomic assembly of (sub)arctic Cyanobacteria and their associated microbiome from non-axenic cultures.</title>
        <authorList>
            <person name="Baurain D."/>
        </authorList>
    </citation>
    <scope>NUCLEOTIDE SEQUENCE [LARGE SCALE GENOMIC DNA]</scope>
    <source>
        <strain evidence="3">ULC041bin1</strain>
    </source>
</reference>
<sequence>MSFLLFLLSIGLATATGLIYRQLQKSKDANKIAQQRVQEASKKLQVADKKYGGLISKEEEIRKLETQTLVLQDRLKILQKQANVQEQEISHKIETLTKKLSGLEEKDFVEDFGFYESKYDFKEAVEYKQKLDEIRSKQKQLIKDRRAAICDTEWTVSGSKKEGRKMVDSFLKLVLRAFNGECDAAVSKVKYNNIQTMENRIQKAYDSLNKLSQTTHCEITPGYLNLKIQELQFTHEYQEKRYQEQEEQRQIREQMREEERAQKELEKARVEAEKEERQYQEALEKAKKEAESATGKVQQDLLSKIEELQKRVAEAEANRERAISQAQLTKSGYVYVISNIGSFGENVYKIGMTRRLNPEDRVKELSDASVPFPFDVHAMISCSNAPELESRLHKVFNGRRVNSINSRKEFFRVSLEEIAKAVSATDKELSTCTSEIKITKVAEASEYRKSLAQARARQEVKN</sequence>
<dbReference type="InterPro" id="IPR025280">
    <property type="entry name" value="SNIPE"/>
</dbReference>
<evidence type="ECO:0000259" key="2">
    <source>
        <dbReference type="SMART" id="SM00974"/>
    </source>
</evidence>
<dbReference type="EMBL" id="QBMN01000192">
    <property type="protein sequence ID" value="PZO34805.1"/>
    <property type="molecule type" value="Genomic_DNA"/>
</dbReference>
<dbReference type="AlphaFoldDB" id="A0A2W4XJN6"/>
<dbReference type="Proteomes" id="UP000249081">
    <property type="component" value="Unassembled WGS sequence"/>
</dbReference>
<feature type="domain" description="Bacteriophage T5 Orf172 DNA-binding" evidence="2">
    <location>
        <begin position="342"/>
        <end position="425"/>
    </location>
</feature>
<dbReference type="InterPro" id="IPR018306">
    <property type="entry name" value="Phage_T5_Orf172_DNA-bd"/>
</dbReference>
<keyword evidence="1" id="KW-0175">Coiled coil</keyword>
<proteinExistence type="predicted"/>
<protein>
    <submittedName>
        <fullName evidence="3">DUF4041 domain-containing protein</fullName>
    </submittedName>
</protein>
<organism evidence="3 4">
    <name type="scientific">Shackletoniella antarctica</name>
    <dbReference type="NCBI Taxonomy" id="268115"/>
    <lineage>
        <taxon>Bacteria</taxon>
        <taxon>Bacillati</taxon>
        <taxon>Cyanobacteriota</taxon>
        <taxon>Cyanophyceae</taxon>
        <taxon>Oculatellales</taxon>
        <taxon>Oculatellaceae</taxon>
        <taxon>Shackletoniella</taxon>
    </lineage>
</organism>
<dbReference type="Pfam" id="PF13250">
    <property type="entry name" value="SNIPE"/>
    <property type="match status" value="1"/>
</dbReference>
<accession>A0A2W4XJN6</accession>